<dbReference type="PANTHER" id="PTHR45709:SF2">
    <property type="entry name" value="LARGE SUBUNIT GTPASE 1 HOMOLOG"/>
    <property type="match status" value="1"/>
</dbReference>
<protein>
    <recommendedName>
        <fullName evidence="12">Large subunit GTPase 1 homolog</fullName>
    </recommendedName>
</protein>
<feature type="compositionally biased region" description="Acidic residues" evidence="15">
    <location>
        <begin position="242"/>
        <end position="265"/>
    </location>
</feature>
<evidence type="ECO:0000256" key="15">
    <source>
        <dbReference type="SAM" id="MobiDB-lite"/>
    </source>
</evidence>
<evidence type="ECO:0000256" key="2">
    <source>
        <dbReference type="ARBA" id="ARBA00004408"/>
    </source>
</evidence>
<dbReference type="Proteomes" id="UP000539032">
    <property type="component" value="Unassembled WGS sequence"/>
</dbReference>
<dbReference type="GO" id="GO:0000054">
    <property type="term" value="P:ribosomal subunit export from nucleus"/>
    <property type="evidence" value="ECO:0007669"/>
    <property type="project" value="TreeGrafter"/>
</dbReference>
<gene>
    <name evidence="17" type="primary">Lsg1</name>
    <name evidence="17" type="ORF">SCOUMB_R08642</name>
</gene>
<sequence length="655" mass="73636">MGEALGLAMGLAGLGSRRQGKGSGARAGGQQGRGGPAGASRPGDRQRWGQLALDRGLSFPAERLNVQIVSAQSRTGLLTAQEAQRVRQLHEENQQFLRIPRRPRWDRTTSAEDLKQAERESFLEWRRQLAHLEEEKKLILTPFERNLEFWRQLWRVIERSDIVVQIVDARNPLLFRCQDLESYVKEVSNDKENMVLINKADLLSEEQRAAWAQFFEKEGVKVVFWSALAECKRLSGEAKELDTEDVAEDPSDSEDESSSQEDDDTARDSAESTSSGNALQTVNQVLASDDDSSDEYEDCEDDEEEAWQTCSEDEGRDKVTVISPERMESRTDGAAVQHVVQEQNRNIRNFSHLVQRNELLEIFKTMHNGPRVKDGEVNVGLVGYPNVGKSSTINTILGNKKVSVSATPGRTKHFQTLYVEPGLCLCDCPGLVMPSFISTKAEMICSGILPIDQMRDHVPPISLISFAWAYICQHIPRNILEATYGINIIRPREDEDPDRKPTAEELLTAYGYMRGFMTAHGQPDQPRSARYVLKDYVSGKLLYCHPPPGIDPNDFQHQHQGCPESRTMQASGQVKPEKNTKAKQIENVVDKTFFHQENVRALMKGVRAAMGYRPGSGLVPVTALNPGNVVGKPWKKHGNRNKKEKIRRITKHLEA</sequence>
<reference evidence="17 18" key="1">
    <citation type="submission" date="2020-02" db="EMBL/GenBank/DDBJ databases">
        <title>Bird 10,000 Genomes (B10K) Project - Family phase.</title>
        <authorList>
            <person name="Zhang G."/>
        </authorList>
    </citation>
    <scope>NUCLEOTIDE SEQUENCE [LARGE SCALE GENOMIC DNA]</scope>
    <source>
        <strain evidence="17">B10K-DU-002-70</strain>
        <tissue evidence="17">Muscle</tissue>
    </source>
</reference>
<evidence type="ECO:0000256" key="1">
    <source>
        <dbReference type="ARBA" id="ARBA00004240"/>
    </source>
</evidence>
<keyword evidence="18" id="KW-1185">Reference proteome</keyword>
<dbReference type="GO" id="GO:0005525">
    <property type="term" value="F:GTP binding"/>
    <property type="evidence" value="ECO:0007669"/>
    <property type="project" value="UniProtKB-KW"/>
</dbReference>
<evidence type="ECO:0000256" key="7">
    <source>
        <dbReference type="ARBA" id="ARBA00022801"/>
    </source>
</evidence>
<keyword evidence="11" id="KW-0539">Nucleus</keyword>
<feature type="compositionally biased region" description="Polar residues" evidence="15">
    <location>
        <begin position="271"/>
        <end position="286"/>
    </location>
</feature>
<feature type="compositionally biased region" description="Acidic residues" evidence="15">
    <location>
        <begin position="288"/>
        <end position="312"/>
    </location>
</feature>
<dbReference type="InterPro" id="IPR027417">
    <property type="entry name" value="P-loop_NTPase"/>
</dbReference>
<accession>A0A7L4HMZ4</accession>
<dbReference type="OrthoDB" id="61815at2759"/>
<dbReference type="SUPFAM" id="SSF52540">
    <property type="entry name" value="P-loop containing nucleoside triphosphate hydrolases"/>
    <property type="match status" value="1"/>
</dbReference>
<dbReference type="InterPro" id="IPR043358">
    <property type="entry name" value="GNL1-like"/>
</dbReference>
<dbReference type="FunFam" id="3.40.50.300:FF:002533">
    <property type="entry name" value="Large subunit GTPase 1"/>
    <property type="match status" value="1"/>
</dbReference>
<comment type="function">
    <text evidence="14">Functions as a GTPase. May act by mediating the release of NMD3 from the 60S ribosomal subunit after export into the cytoplasm during the 60S ribosomal subunit maturation.</text>
</comment>
<evidence type="ECO:0000256" key="6">
    <source>
        <dbReference type="ARBA" id="ARBA00022741"/>
    </source>
</evidence>
<name>A0A7L4HMZ4_SCOUM</name>
<dbReference type="FunFam" id="3.40.50.300:FF:003226">
    <property type="entry name" value="Large subunit GTPase 1 homolog"/>
    <property type="match status" value="1"/>
</dbReference>
<evidence type="ECO:0000256" key="10">
    <source>
        <dbReference type="ARBA" id="ARBA00023134"/>
    </source>
</evidence>
<dbReference type="PROSITE" id="PS51721">
    <property type="entry name" value="G_CP"/>
    <property type="match status" value="1"/>
</dbReference>
<feature type="domain" description="CP-type G" evidence="16">
    <location>
        <begin position="150"/>
        <end position="434"/>
    </location>
</feature>
<evidence type="ECO:0000256" key="13">
    <source>
        <dbReference type="ARBA" id="ARBA00048548"/>
    </source>
</evidence>
<dbReference type="GO" id="GO:0005783">
    <property type="term" value="C:endoplasmic reticulum"/>
    <property type="evidence" value="ECO:0007669"/>
    <property type="project" value="UniProtKB-SubCell"/>
</dbReference>
<comment type="catalytic activity">
    <reaction evidence="13">
        <text>GTP + H2O = GDP + phosphate + H(+)</text>
        <dbReference type="Rhea" id="RHEA:19669"/>
        <dbReference type="ChEBI" id="CHEBI:15377"/>
        <dbReference type="ChEBI" id="CHEBI:15378"/>
        <dbReference type="ChEBI" id="CHEBI:37565"/>
        <dbReference type="ChEBI" id="CHEBI:43474"/>
        <dbReference type="ChEBI" id="CHEBI:58189"/>
    </reaction>
</comment>
<feature type="non-terminal residue" evidence="17">
    <location>
        <position position="655"/>
    </location>
</feature>
<dbReference type="InterPro" id="IPR023179">
    <property type="entry name" value="GTP-bd_ortho_bundle_sf"/>
</dbReference>
<dbReference type="Gene3D" id="3.40.50.300">
    <property type="entry name" value="P-loop containing nucleotide triphosphate hydrolases"/>
    <property type="match status" value="1"/>
</dbReference>
<evidence type="ECO:0000256" key="5">
    <source>
        <dbReference type="ARBA" id="ARBA00022490"/>
    </source>
</evidence>
<keyword evidence="4" id="KW-0813">Transport</keyword>
<keyword evidence="6" id="KW-0547">Nucleotide-binding</keyword>
<evidence type="ECO:0000256" key="8">
    <source>
        <dbReference type="ARBA" id="ARBA00022824"/>
    </source>
</evidence>
<feature type="non-terminal residue" evidence="17">
    <location>
        <position position="1"/>
    </location>
</feature>
<feature type="region of interest" description="Disordered" evidence="15">
    <location>
        <begin position="13"/>
        <end position="46"/>
    </location>
</feature>
<dbReference type="CDD" id="cd01857">
    <property type="entry name" value="HSR1_MMR1"/>
    <property type="match status" value="1"/>
</dbReference>
<evidence type="ECO:0000313" key="18">
    <source>
        <dbReference type="Proteomes" id="UP000539032"/>
    </source>
</evidence>
<evidence type="ECO:0000256" key="3">
    <source>
        <dbReference type="ARBA" id="ARBA00004496"/>
    </source>
</evidence>
<dbReference type="InterPro" id="IPR006073">
    <property type="entry name" value="GTP-bd"/>
</dbReference>
<dbReference type="PANTHER" id="PTHR45709">
    <property type="entry name" value="LARGE SUBUNIT GTPASE 1 HOMOLOG-RELATED"/>
    <property type="match status" value="1"/>
</dbReference>
<dbReference type="EMBL" id="VZTL01019190">
    <property type="protein sequence ID" value="NXX54879.1"/>
    <property type="molecule type" value="Genomic_DNA"/>
</dbReference>
<comment type="subcellular location">
    <subcellularLocation>
        <location evidence="3">Cytoplasm</location>
    </subcellularLocation>
    <subcellularLocation>
        <location evidence="1">Endoplasmic reticulum</location>
    </subcellularLocation>
    <subcellularLocation>
        <location evidence="2">Nucleus</location>
        <location evidence="2">Cajal body</location>
    </subcellularLocation>
</comment>
<dbReference type="GO" id="GO:0003924">
    <property type="term" value="F:GTPase activity"/>
    <property type="evidence" value="ECO:0007669"/>
    <property type="project" value="InterPro"/>
</dbReference>
<keyword evidence="5" id="KW-0963">Cytoplasm</keyword>
<keyword evidence="10" id="KW-0342">GTP-binding</keyword>
<dbReference type="Gene3D" id="1.10.1580.10">
    <property type="match status" value="1"/>
</dbReference>
<dbReference type="GO" id="GO:0015030">
    <property type="term" value="C:Cajal body"/>
    <property type="evidence" value="ECO:0007669"/>
    <property type="project" value="UniProtKB-SubCell"/>
</dbReference>
<keyword evidence="9" id="KW-0653">Protein transport</keyword>
<evidence type="ECO:0000313" key="17">
    <source>
        <dbReference type="EMBL" id="NXX54879.1"/>
    </source>
</evidence>
<dbReference type="Pfam" id="PF01926">
    <property type="entry name" value="MMR_HSR1"/>
    <property type="match status" value="1"/>
</dbReference>
<keyword evidence="7" id="KW-0378">Hydrolase</keyword>
<comment type="caution">
    <text evidence="17">The sequence shown here is derived from an EMBL/GenBank/DDBJ whole genome shotgun (WGS) entry which is preliminary data.</text>
</comment>
<evidence type="ECO:0000256" key="9">
    <source>
        <dbReference type="ARBA" id="ARBA00022927"/>
    </source>
</evidence>
<dbReference type="GO" id="GO:0005829">
    <property type="term" value="C:cytosol"/>
    <property type="evidence" value="ECO:0007669"/>
    <property type="project" value="TreeGrafter"/>
</dbReference>
<keyword evidence="8" id="KW-0256">Endoplasmic reticulum</keyword>
<evidence type="ECO:0000256" key="14">
    <source>
        <dbReference type="ARBA" id="ARBA00093349"/>
    </source>
</evidence>
<dbReference type="GO" id="GO:0015031">
    <property type="term" value="P:protein transport"/>
    <property type="evidence" value="ECO:0007669"/>
    <property type="project" value="UniProtKB-KW"/>
</dbReference>
<evidence type="ECO:0000256" key="4">
    <source>
        <dbReference type="ARBA" id="ARBA00022448"/>
    </source>
</evidence>
<evidence type="ECO:0000256" key="12">
    <source>
        <dbReference type="ARBA" id="ARBA00040145"/>
    </source>
</evidence>
<dbReference type="InterPro" id="IPR030378">
    <property type="entry name" value="G_CP_dom"/>
</dbReference>
<proteinExistence type="predicted"/>
<evidence type="ECO:0000256" key="11">
    <source>
        <dbReference type="ARBA" id="ARBA00023242"/>
    </source>
</evidence>
<dbReference type="AlphaFoldDB" id="A0A7L4HMZ4"/>
<feature type="compositionally biased region" description="Gly residues" evidence="15">
    <location>
        <begin position="21"/>
        <end position="37"/>
    </location>
</feature>
<evidence type="ECO:0000259" key="16">
    <source>
        <dbReference type="PROSITE" id="PS51721"/>
    </source>
</evidence>
<feature type="region of interest" description="Disordered" evidence="15">
    <location>
        <begin position="238"/>
        <end position="317"/>
    </location>
</feature>
<organism evidence="17 18">
    <name type="scientific">Scopus umbretta</name>
    <name type="common">Hammerkop</name>
    <dbReference type="NCBI Taxonomy" id="33581"/>
    <lineage>
        <taxon>Eukaryota</taxon>
        <taxon>Metazoa</taxon>
        <taxon>Chordata</taxon>
        <taxon>Craniata</taxon>
        <taxon>Vertebrata</taxon>
        <taxon>Euteleostomi</taxon>
        <taxon>Archelosauria</taxon>
        <taxon>Archosauria</taxon>
        <taxon>Dinosauria</taxon>
        <taxon>Saurischia</taxon>
        <taxon>Theropoda</taxon>
        <taxon>Coelurosauria</taxon>
        <taxon>Aves</taxon>
        <taxon>Neognathae</taxon>
        <taxon>Neoaves</taxon>
        <taxon>Aequornithes</taxon>
        <taxon>Pelecaniformes</taxon>
        <taxon>Scopidae</taxon>
        <taxon>Scopus</taxon>
    </lineage>
</organism>
<feature type="region of interest" description="Disordered" evidence="15">
    <location>
        <begin position="557"/>
        <end position="578"/>
    </location>
</feature>